<protein>
    <recommendedName>
        <fullName evidence="8">Utp14-domain-containing protein</fullName>
    </recommendedName>
</protein>
<evidence type="ECO:0000256" key="2">
    <source>
        <dbReference type="ARBA" id="ARBA00022553"/>
    </source>
</evidence>
<evidence type="ECO:0000313" key="6">
    <source>
        <dbReference type="EMBL" id="KDQ20262.1"/>
    </source>
</evidence>
<feature type="compositionally biased region" description="Polar residues" evidence="5">
    <location>
        <begin position="764"/>
        <end position="779"/>
    </location>
</feature>
<comment type="subcellular location">
    <subcellularLocation>
        <location evidence="1">Nucleus</location>
        <location evidence="1">Nucleolus</location>
    </subcellularLocation>
</comment>
<dbReference type="EMBL" id="KL198018">
    <property type="protein sequence ID" value="KDQ20262.1"/>
    <property type="molecule type" value="Genomic_DNA"/>
</dbReference>
<feature type="compositionally biased region" description="Basic residues" evidence="5">
    <location>
        <begin position="1"/>
        <end position="10"/>
    </location>
</feature>
<proteinExistence type="predicted"/>
<feature type="region of interest" description="Disordered" evidence="5">
    <location>
        <begin position="685"/>
        <end position="890"/>
    </location>
</feature>
<dbReference type="GO" id="GO:0032040">
    <property type="term" value="C:small-subunit processome"/>
    <property type="evidence" value="ECO:0007669"/>
    <property type="project" value="InterPro"/>
</dbReference>
<dbReference type="Pfam" id="PF04615">
    <property type="entry name" value="Utp14"/>
    <property type="match status" value="1"/>
</dbReference>
<dbReference type="GO" id="GO:0006364">
    <property type="term" value="P:rRNA processing"/>
    <property type="evidence" value="ECO:0007669"/>
    <property type="project" value="InterPro"/>
</dbReference>
<sequence length="1043" mass="115645">MVKPPSRFKKPAFSSGKGPRPFRHPKLSKADRAKSGYAKRHERKAKNATADDVYEYTAHEEKRAKIRLDVGREDRDGLGHDSDDEDADRNEALEKLRRRIGGEDEDGVVDSEDDEEIESDDAFEGESDEERFQSFRFAEKMPKGSKKAKAISGRPQEINLDEDEVPGEANSDEEAERDEEAEGDEDAGEDGDSDENMEDVDEQEDMAEAESLAASDAGASGEDTLEKLDNFIESRHRKRRQLQQRTDERDEEIQDSGGNSDKDMEDSDEQEEGDDDVADGDPLAASDAEASGEDALDKLDSFIESLHRKRKADSDSSGNLPSRKRRQLQERTEFGPEGEFGGTQGTKLQLNDLLAPLDSSGGPLLGLKKSAKLLASTGSKTKTLAAPLPQRTQDRLDREAAYEQTKEEVQKWAPTVKKIKEAEHLSFPLQAPIIVKPSTAQLTAKFKPSNELESAIDKLLKDANMREADVAKEEELKMKDLTVEEVTARRAELRQMRELMFRAEAKAKRVAKIKSKTYRRIQKKEREKNTLNLEQLEGLDSEAAAEQRMKMEIDRAKERATMRHKNTGKWAKSMLAKGDLDQDQRREITEQLERGELLRRKIRGVDEDESDGSDEDNDADSAEQGLEGITARAFDELAELDEPVESNGAPGKKSGLFAMKFMRDAMEKEQRAVTGMIDDFQTELERLGGGDSDEPLGQDDEQRQAFQNVQGNPGRVMYRPGPVTTTLLTSQKPLVSSASDTSSVTLQSSVADRFGLMSPPAPPSQTLELSPSQEKSNPWLTPRPGATLKVSRKKNEVLVSKDSSAVDKSKNTLKKKMDKSADAREKEQNDAVVEISMENTLPVKDKGKKARPEAAGSSSKAATTATTVVDPAYQDSDDGSDAEELPLDGKGNKAFKQRDLVALAFAGDNVAEDFAAQKAREVKADATREEDTTLPGWGSWGGVGTKKRAPNPKYVKVIPGVDPTKRADHGKAHVIISEKRDKKASKFQVKDLPFPYTSKAQFERSMDVPLGSQWNTRIGFQKGTLPRVVKKMGTVIDPLEKLF</sequence>
<evidence type="ECO:0008006" key="8">
    <source>
        <dbReference type="Google" id="ProtNLM"/>
    </source>
</evidence>
<keyword evidence="3" id="KW-0539">Nucleus</keyword>
<feature type="region of interest" description="Disordered" evidence="5">
    <location>
        <begin position="601"/>
        <end position="636"/>
    </location>
</feature>
<feature type="compositionally biased region" description="Polar residues" evidence="5">
    <location>
        <begin position="723"/>
        <end position="750"/>
    </location>
</feature>
<dbReference type="HOGENOM" id="CLU_003783_0_0_1"/>
<keyword evidence="2" id="KW-0597">Phosphoprotein</keyword>
<evidence type="ECO:0000256" key="3">
    <source>
        <dbReference type="ARBA" id="ARBA00023242"/>
    </source>
</evidence>
<dbReference type="STRING" id="930990.A0A067N819"/>
<feature type="compositionally biased region" description="Acidic residues" evidence="5">
    <location>
        <begin position="606"/>
        <end position="621"/>
    </location>
</feature>
<dbReference type="OrthoDB" id="277439at2759"/>
<dbReference type="Proteomes" id="UP000027195">
    <property type="component" value="Unassembled WGS sequence"/>
</dbReference>
<feature type="region of interest" description="Disordered" evidence="5">
    <location>
        <begin position="926"/>
        <end position="945"/>
    </location>
</feature>
<feature type="region of interest" description="Disordered" evidence="5">
    <location>
        <begin position="1"/>
        <end position="346"/>
    </location>
</feature>
<feature type="compositionally biased region" description="Acidic residues" evidence="5">
    <location>
        <begin position="263"/>
        <end position="279"/>
    </location>
</feature>
<dbReference type="AlphaFoldDB" id="A0A067N819"/>
<organism evidence="6 7">
    <name type="scientific">Botryobasidium botryosum (strain FD-172 SS1)</name>
    <dbReference type="NCBI Taxonomy" id="930990"/>
    <lineage>
        <taxon>Eukaryota</taxon>
        <taxon>Fungi</taxon>
        <taxon>Dikarya</taxon>
        <taxon>Basidiomycota</taxon>
        <taxon>Agaricomycotina</taxon>
        <taxon>Agaricomycetes</taxon>
        <taxon>Cantharellales</taxon>
        <taxon>Botryobasidiaceae</taxon>
        <taxon>Botryobasidium</taxon>
    </lineage>
</organism>
<feature type="compositionally biased region" description="Low complexity" evidence="5">
    <location>
        <begin position="854"/>
        <end position="867"/>
    </location>
</feature>
<feature type="compositionally biased region" description="Basic residues" evidence="5">
    <location>
        <begin position="37"/>
        <end position="46"/>
    </location>
</feature>
<dbReference type="PANTHER" id="PTHR14150">
    <property type="entry name" value="U3 SMALL NUCLEOLAR RNA-ASSOCIATED PROTEIN 14"/>
    <property type="match status" value="1"/>
</dbReference>
<gene>
    <name evidence="6" type="ORF">BOTBODRAFT_392238</name>
</gene>
<keyword evidence="7" id="KW-1185">Reference proteome</keyword>
<feature type="compositionally biased region" description="Acidic residues" evidence="5">
    <location>
        <begin position="159"/>
        <end position="208"/>
    </location>
</feature>
<dbReference type="FunCoup" id="A0A067N819">
    <property type="interactions" value="441"/>
</dbReference>
<keyword evidence="4" id="KW-0175">Coiled coil</keyword>
<feature type="region of interest" description="Disordered" evidence="5">
    <location>
        <begin position="561"/>
        <end position="582"/>
    </location>
</feature>
<feature type="compositionally biased region" description="Basic and acidic residues" evidence="5">
    <location>
        <begin position="130"/>
        <end position="142"/>
    </location>
</feature>
<reference evidence="7" key="1">
    <citation type="journal article" date="2014" name="Proc. Natl. Acad. Sci. U.S.A.">
        <title>Extensive sampling of basidiomycete genomes demonstrates inadequacy of the white-rot/brown-rot paradigm for wood decay fungi.</title>
        <authorList>
            <person name="Riley R."/>
            <person name="Salamov A.A."/>
            <person name="Brown D.W."/>
            <person name="Nagy L.G."/>
            <person name="Floudas D."/>
            <person name="Held B.W."/>
            <person name="Levasseur A."/>
            <person name="Lombard V."/>
            <person name="Morin E."/>
            <person name="Otillar R."/>
            <person name="Lindquist E.A."/>
            <person name="Sun H."/>
            <person name="LaButti K.M."/>
            <person name="Schmutz J."/>
            <person name="Jabbour D."/>
            <person name="Luo H."/>
            <person name="Baker S.E."/>
            <person name="Pisabarro A.G."/>
            <person name="Walton J.D."/>
            <person name="Blanchette R.A."/>
            <person name="Henrissat B."/>
            <person name="Martin F."/>
            <person name="Cullen D."/>
            <person name="Hibbett D.S."/>
            <person name="Grigoriev I.V."/>
        </authorList>
    </citation>
    <scope>NUCLEOTIDE SEQUENCE [LARGE SCALE GENOMIC DNA]</scope>
    <source>
        <strain evidence="7">FD-172 SS1</strain>
    </source>
</reference>
<dbReference type="InParanoid" id="A0A067N819"/>
<name>A0A067N819_BOTB1</name>
<feature type="compositionally biased region" description="Basic and acidic residues" evidence="5">
    <location>
        <begin position="57"/>
        <end position="81"/>
    </location>
</feature>
<evidence type="ECO:0000313" key="7">
    <source>
        <dbReference type="Proteomes" id="UP000027195"/>
    </source>
</evidence>
<evidence type="ECO:0000256" key="5">
    <source>
        <dbReference type="SAM" id="MobiDB-lite"/>
    </source>
</evidence>
<feature type="compositionally biased region" description="Basic and acidic residues" evidence="5">
    <location>
        <begin position="818"/>
        <end position="829"/>
    </location>
</feature>
<accession>A0A067N819</accession>
<feature type="compositionally biased region" description="Acidic residues" evidence="5">
    <location>
        <begin position="875"/>
        <end position="886"/>
    </location>
</feature>
<feature type="compositionally biased region" description="Acidic residues" evidence="5">
    <location>
        <begin position="103"/>
        <end position="129"/>
    </location>
</feature>
<feature type="coiled-coil region" evidence="4">
    <location>
        <begin position="514"/>
        <end position="559"/>
    </location>
</feature>
<feature type="compositionally biased region" description="Basic and acidic residues" evidence="5">
    <location>
        <begin position="224"/>
        <end position="234"/>
    </location>
</feature>
<dbReference type="PANTHER" id="PTHR14150:SF12">
    <property type="entry name" value="U3 SMALL NUCLEOLAR RNA-ASSOCIATED PROTEIN 14 HOMOLOG A"/>
    <property type="match status" value="1"/>
</dbReference>
<evidence type="ECO:0000256" key="1">
    <source>
        <dbReference type="ARBA" id="ARBA00004604"/>
    </source>
</evidence>
<evidence type="ECO:0000256" key="4">
    <source>
        <dbReference type="SAM" id="Coils"/>
    </source>
</evidence>
<dbReference type="InterPro" id="IPR006709">
    <property type="entry name" value="SSU_processome_Utp14"/>
</dbReference>